<protein>
    <recommendedName>
        <fullName evidence="3">ATP-binding protein</fullName>
    </recommendedName>
</protein>
<reference evidence="1 2" key="1">
    <citation type="submission" date="2021-03" db="EMBL/GenBank/DDBJ databases">
        <title>Isolation and description of Capnocytophaga bilenii sp. nov., a novel Capnocytophaga species, isolated from a gingivitis subject.</title>
        <authorList>
            <person name="Antezack A."/>
            <person name="Monnet-Corti V."/>
            <person name="La Scola B."/>
        </authorList>
    </citation>
    <scope>NUCLEOTIDE SEQUENCE [LARGE SCALE GENOMIC DNA]</scope>
    <source>
        <strain evidence="1 2">Marseille-Q4570</strain>
    </source>
</reference>
<sequence length="675" mass="77581">MNLNTSLKGRLRNTNLPITYSLFPLFEAVVNSIHSIDMLKQEKDNYNGKIIIKILRSSHMITYEGVENNIIGFEIIDNGIGFNKKNYDSFRTLDSEFKINLGCRGIGRLLWLKAYDIVKIKSTFLEDGKIFLREFDFSAEREIFNEKTEESSKTDIKTSVLLSNLSPKYYKSLPKTVSTIARDLLEHCLWYFIREGGAPDIIIQDGKDNIKLQNEFDSMMLNASEKDSFTLKSHIFDIIHIKIKSTQQNKHSINYAAADRVVKEDTLSSKIIPGLFGFLNEKEDKFSYLCFVTSSFLNNNVNPERLGFNIPETSNNGLYDKEEITFTEIREKTIEKVKNYLDPFLKENKVNGLDRVKNFVDTKAPRYKPILNRISEEDKIVDPNISDKDLEIKLHNHLASIESELIEEGHNILIPSVEDEKDYTQKIENYLSKVSVIKQSDLAGYVMHRKVILDLLSNAINKKEDGKYVKEEIIHKLIMPMQTTSEDIFSEESNLWLIDERLAFHNYLASDKTLNSMPITGSEENKEPDLFALNIYDNPLLVNNGKTPPLASITIIEIKRPMRNDFKEGEDKNPIEQVYGYLKRIRKGNVSTFNGRPIPDSGNIPAFCYIICDITPSLFDKCENSGLEITSDKMGFFGFNRSLNCYIEIISYDRLLNMAKERNKAFFDKLGLPST</sequence>
<dbReference type="SUPFAM" id="SSF55874">
    <property type="entry name" value="ATPase domain of HSP90 chaperone/DNA topoisomerase II/histidine kinase"/>
    <property type="match status" value="1"/>
</dbReference>
<keyword evidence="2" id="KW-1185">Reference proteome</keyword>
<accession>A0ABS3PWT0</accession>
<comment type="caution">
    <text evidence="1">The sequence shown here is derived from an EMBL/GenBank/DDBJ whole genome shotgun (WGS) entry which is preliminary data.</text>
</comment>
<proteinExistence type="predicted"/>
<evidence type="ECO:0000313" key="1">
    <source>
        <dbReference type="EMBL" id="MBO1883775.1"/>
    </source>
</evidence>
<dbReference type="EMBL" id="JAGDYP010000003">
    <property type="protein sequence ID" value="MBO1883775.1"/>
    <property type="molecule type" value="Genomic_DNA"/>
</dbReference>
<gene>
    <name evidence="1" type="ORF">J4N46_04915</name>
</gene>
<evidence type="ECO:0000313" key="2">
    <source>
        <dbReference type="Proteomes" id="UP000681610"/>
    </source>
</evidence>
<evidence type="ECO:0008006" key="3">
    <source>
        <dbReference type="Google" id="ProtNLM"/>
    </source>
</evidence>
<organism evidence="1 2">
    <name type="scientific">Capnocytophaga bilenii</name>
    <dbReference type="NCBI Taxonomy" id="2819369"/>
    <lineage>
        <taxon>Bacteria</taxon>
        <taxon>Pseudomonadati</taxon>
        <taxon>Bacteroidota</taxon>
        <taxon>Flavobacteriia</taxon>
        <taxon>Flavobacteriales</taxon>
        <taxon>Flavobacteriaceae</taxon>
        <taxon>Capnocytophaga</taxon>
    </lineage>
</organism>
<dbReference type="InterPro" id="IPR036890">
    <property type="entry name" value="HATPase_C_sf"/>
</dbReference>
<name>A0ABS3PWT0_9FLAO</name>
<dbReference type="Proteomes" id="UP000681610">
    <property type="component" value="Unassembled WGS sequence"/>
</dbReference>
<dbReference type="RefSeq" id="WP_208058387.1">
    <property type="nucleotide sequence ID" value="NZ_JAGDYP010000003.1"/>
</dbReference>